<gene>
    <name evidence="2" type="ORF">JN10_2548</name>
</gene>
<dbReference type="InterPro" id="IPR037175">
    <property type="entry name" value="KFase_sf"/>
</dbReference>
<proteinExistence type="predicted"/>
<dbReference type="InterPro" id="IPR007325">
    <property type="entry name" value="KFase/CYL"/>
</dbReference>
<evidence type="ECO:0000313" key="3">
    <source>
        <dbReference type="Proteomes" id="UP000320547"/>
    </source>
</evidence>
<comment type="caution">
    <text evidence="2">The sequence shown here is derived from an EMBL/GenBank/DDBJ whole genome shotgun (WGS) entry which is preliminary data.</text>
</comment>
<evidence type="ECO:0000313" key="2">
    <source>
        <dbReference type="EMBL" id="TWJ07002.1"/>
    </source>
</evidence>
<protein>
    <submittedName>
        <fullName evidence="2">Putative cyclase</fullName>
    </submittedName>
</protein>
<dbReference type="GO" id="GO:0019441">
    <property type="term" value="P:L-tryptophan catabolic process to kynurenine"/>
    <property type="evidence" value="ECO:0007669"/>
    <property type="project" value="InterPro"/>
</dbReference>
<dbReference type="Gene3D" id="3.50.30.50">
    <property type="entry name" value="Putative cyclase"/>
    <property type="match status" value="1"/>
</dbReference>
<organism evidence="2 3">
    <name type="scientific">Altererythrobacter ishigakiensis</name>
    <dbReference type="NCBI Taxonomy" id="476157"/>
    <lineage>
        <taxon>Bacteria</taxon>
        <taxon>Pseudomonadati</taxon>
        <taxon>Pseudomonadota</taxon>
        <taxon>Alphaproteobacteria</taxon>
        <taxon>Sphingomonadales</taxon>
        <taxon>Erythrobacteraceae</taxon>
        <taxon>Altererythrobacter</taxon>
    </lineage>
</organism>
<dbReference type="EMBL" id="VLLK01000002">
    <property type="protein sequence ID" value="TWJ07002.1"/>
    <property type="molecule type" value="Genomic_DNA"/>
</dbReference>
<dbReference type="PANTHER" id="PTHR34861:SF10">
    <property type="entry name" value="CYCLASE"/>
    <property type="match status" value="1"/>
</dbReference>
<feature type="signal peptide" evidence="1">
    <location>
        <begin position="1"/>
        <end position="24"/>
    </location>
</feature>
<feature type="chain" id="PRO_5022213317" evidence="1">
    <location>
        <begin position="25"/>
        <end position="311"/>
    </location>
</feature>
<evidence type="ECO:0000256" key="1">
    <source>
        <dbReference type="SAM" id="SignalP"/>
    </source>
</evidence>
<name>A0A562UN03_9SPHN</name>
<sequence>MNMKNIQGSVLAGALLAAAACSQAPTHDGPVAVGEPDPELGMVTTITPEMTARAAKLVTTGKTYALGVITGPDTVPYPGRSYSISVVGINEPMGSNKATAHDDRLETHVGIGSQIDGFGHIGRDGVHYGGVRREDIFSEDGLKALGTEHIPPIATRGIMLDMAKHFGVDQLAPMQGFGREEISAAAEAQGVTIGAGDVVLFHTGWLAMAEEDPAAYIEQQPGINMDGAEYLAELGVVAIGGDSSGLETQDFGEGRAFPVHQFLLVDAGVYILETMNTNDLAADGVHEFFFVLGQPRFAGSVQAVINPVAIR</sequence>
<dbReference type="PROSITE" id="PS51257">
    <property type="entry name" value="PROKAR_LIPOPROTEIN"/>
    <property type="match status" value="1"/>
</dbReference>
<dbReference type="PANTHER" id="PTHR34861">
    <property type="match status" value="1"/>
</dbReference>
<dbReference type="GO" id="GO:0004061">
    <property type="term" value="F:arylformamidase activity"/>
    <property type="evidence" value="ECO:0007669"/>
    <property type="project" value="InterPro"/>
</dbReference>
<keyword evidence="3" id="KW-1185">Reference proteome</keyword>
<reference evidence="2 3" key="1">
    <citation type="submission" date="2019-07" db="EMBL/GenBank/DDBJ databases">
        <title>Genomic Encyclopedia of Archaeal and Bacterial Type Strains, Phase II (KMG-II): from individual species to whole genera.</title>
        <authorList>
            <person name="Goeker M."/>
        </authorList>
    </citation>
    <scope>NUCLEOTIDE SEQUENCE [LARGE SCALE GENOMIC DNA]</scope>
    <source>
        <strain evidence="2 3">ATCC BAA-2084</strain>
    </source>
</reference>
<dbReference type="SUPFAM" id="SSF102198">
    <property type="entry name" value="Putative cyclase"/>
    <property type="match status" value="1"/>
</dbReference>
<dbReference type="Proteomes" id="UP000320547">
    <property type="component" value="Unassembled WGS sequence"/>
</dbReference>
<dbReference type="STRING" id="476157.GCA_001663155_01223"/>
<accession>A0A562UN03</accession>
<dbReference type="Pfam" id="PF04199">
    <property type="entry name" value="Cyclase"/>
    <property type="match status" value="1"/>
</dbReference>
<dbReference type="RefSeq" id="WP_245638306.1">
    <property type="nucleotide sequence ID" value="NZ_CP015963.1"/>
</dbReference>
<dbReference type="AlphaFoldDB" id="A0A562UN03"/>
<keyword evidence="1" id="KW-0732">Signal</keyword>